<dbReference type="PATRIC" id="fig|1121448.10.peg.1888"/>
<name>T2GC67_MEGG1</name>
<organism evidence="1 2">
    <name type="scientific">Megalodesulfovibrio gigas (strain ATCC 19364 / DSM 1382 / NCIMB 9332 / VKM B-1759)</name>
    <name type="common">Desulfovibrio gigas</name>
    <dbReference type="NCBI Taxonomy" id="1121448"/>
    <lineage>
        <taxon>Bacteria</taxon>
        <taxon>Pseudomonadati</taxon>
        <taxon>Thermodesulfobacteriota</taxon>
        <taxon>Desulfovibrionia</taxon>
        <taxon>Desulfovibrionales</taxon>
        <taxon>Desulfovibrionaceae</taxon>
        <taxon>Megalodesulfovibrio</taxon>
    </lineage>
</organism>
<dbReference type="AlphaFoldDB" id="T2GC67"/>
<evidence type="ECO:0000313" key="2">
    <source>
        <dbReference type="Proteomes" id="UP000016587"/>
    </source>
</evidence>
<evidence type="ECO:0000313" key="1">
    <source>
        <dbReference type="EMBL" id="AGW13711.1"/>
    </source>
</evidence>
<reference evidence="2" key="2">
    <citation type="submission" date="2013-07" db="EMBL/GenBank/DDBJ databases">
        <authorList>
            <person name="Morais-Silva F.O."/>
            <person name="Rezende A.M."/>
            <person name="Pimentel C."/>
            <person name="Resende D.M."/>
            <person name="Santos C.I."/>
            <person name="Clemente C."/>
            <person name="de Oliveira L.M."/>
            <person name="da Silva S.M."/>
            <person name="Costa D.A."/>
            <person name="Varela-Raposo A."/>
            <person name="Horacio E.C.A."/>
            <person name="Matos M."/>
            <person name="Flores O."/>
            <person name="Ruiz J.C."/>
            <person name="Rodrigues-Pousada C."/>
        </authorList>
    </citation>
    <scope>NUCLEOTIDE SEQUENCE [LARGE SCALE GENOMIC DNA]</scope>
    <source>
        <strain evidence="2">ATCC 19364 / DSM 1382 / NCIMB 9332 / VKM B-1759</strain>
    </source>
</reference>
<keyword evidence="2" id="KW-1185">Reference proteome</keyword>
<reference evidence="1 2" key="1">
    <citation type="journal article" date="2013" name="J. Bacteriol.">
        <title>Roles of HynAB and Ech, the only two hydrogenases found in the model sulfate reducer Desulfovibrio gigas.</title>
        <authorList>
            <person name="Morais-Silva F.O."/>
            <person name="Santos C.I."/>
            <person name="Rodrigues R."/>
            <person name="Pereira I.A."/>
            <person name="Rodrigues-Pousada C."/>
        </authorList>
    </citation>
    <scope>NUCLEOTIDE SEQUENCE [LARGE SCALE GENOMIC DNA]</scope>
    <source>
        <strain evidence="2">ATCC 19364 / DSM 1382 / NCIMB 9332 / VKM B-1759</strain>
    </source>
</reference>
<dbReference type="HOGENOM" id="CLU_219689_0_0_7"/>
<gene>
    <name evidence="1" type="ORF">DGI_1931</name>
</gene>
<sequence>MDVKADPKHLSKLLDVTKGVRQVPVIVDGGTITVGFGGT</sequence>
<protein>
    <submittedName>
        <fullName evidence="1">Putative glutaredoxin-related protein</fullName>
    </submittedName>
</protein>
<proteinExistence type="predicted"/>
<accession>T2GC67</accession>
<dbReference type="Proteomes" id="UP000016587">
    <property type="component" value="Chromosome"/>
</dbReference>
<dbReference type="KEGG" id="dgg:DGI_1931"/>
<dbReference type="EMBL" id="CP006585">
    <property type="protein sequence ID" value="AGW13711.1"/>
    <property type="molecule type" value="Genomic_DNA"/>
</dbReference>